<reference evidence="9" key="1">
    <citation type="submission" date="2020-05" db="EMBL/GenBank/DDBJ databases">
        <title>Phylogenomic resolution of chytrid fungi.</title>
        <authorList>
            <person name="Stajich J.E."/>
            <person name="Amses K."/>
            <person name="Simmons R."/>
            <person name="Seto K."/>
            <person name="Myers J."/>
            <person name="Bonds A."/>
            <person name="Quandt C.A."/>
            <person name="Barry K."/>
            <person name="Liu P."/>
            <person name="Grigoriev I."/>
            <person name="Longcore J.E."/>
            <person name="James T.Y."/>
        </authorList>
    </citation>
    <scope>NUCLEOTIDE SEQUENCE</scope>
    <source>
        <strain evidence="9">JEL0379</strain>
    </source>
</reference>
<feature type="domain" description="Helicase C-terminal" evidence="8">
    <location>
        <begin position="438"/>
        <end position="595"/>
    </location>
</feature>
<evidence type="ECO:0000256" key="3">
    <source>
        <dbReference type="ARBA" id="ARBA00022840"/>
    </source>
</evidence>
<comment type="domain">
    <text evidence="5">The Q motif is unique to and characteristic of the DEAD box family of RNA helicases and controls ATP binding and hydrolysis.</text>
</comment>
<dbReference type="SUPFAM" id="SSF52540">
    <property type="entry name" value="P-loop containing nucleoside triphosphate hydrolases"/>
    <property type="match status" value="1"/>
</dbReference>
<comment type="function">
    <text evidence="5">RNA helicase.</text>
</comment>
<dbReference type="EMBL" id="JADGJQ010000039">
    <property type="protein sequence ID" value="KAJ3176622.1"/>
    <property type="molecule type" value="Genomic_DNA"/>
</dbReference>
<evidence type="ECO:0000256" key="4">
    <source>
        <dbReference type="ARBA" id="ARBA00022884"/>
    </source>
</evidence>
<name>A0AAD5TJ26_9FUNG</name>
<sequence length="703" mass="76894">MSLPNSEDVSTNANPARDARSVPDAPWILKSILKALPSHMRIKKDSWLHDYFISTAAVFSPLISPATAPHAGDANKALEMLHRSIAAQLRRHLAPHPSACSSLTWAWSTSVSLRCSARLIGSTLTAQHAPAVSALRRFSARAALWRDVAQEDALLREEEEALENSVIDAVNGVPLKLQGVDAPAEAAVAAAAEPQRGTFASVAALSEPTQKSLLKDFQYIHMSSVQEAVLSLLPTEKDMLVRAKTGTGKTLAFVIAALESAIARLDGKRFPSQQTTILILSPTRELANQISAEAQRLCRPHGYRVQTAVGGPGRNRSVASIVRDRTDVLVATPGRLLDMLENEPDFRRKIQGLQTLIFDEADQLLEMGFRDAIEAIVAKLPAQRQTFLFSATVSPQIKAIARQTLQPDYHAIDTVPVNETPTHLKVKQSYCIVPFSQQLVMLHEMIREHKRANPAGKIIVFFPTTKVVAYLAGVFNDIPGMDVLEIHSKLSQVQRERVAQRFRRAHGGILFTSDVSARGVDYPGVTLVIQVGVPSSREQYIHRVGRTGRADKAGEGMIMLSPYEERFIDVLGKGIPIKRDHNYGPDAPVITKGKTAELVQAAMKHAPADVARECYAAFIGFHKQNATMLRLSKDSLLRSANEFSQGVLGLEKPPQLSDTLMSNLGLGSRSGGGYGSRGDRDRSWNSSRSRESGSSGPSYKRRF</sequence>
<dbReference type="GO" id="GO:0016787">
    <property type="term" value="F:hydrolase activity"/>
    <property type="evidence" value="ECO:0007669"/>
    <property type="project" value="UniProtKB-KW"/>
</dbReference>
<keyword evidence="10" id="KW-1185">Reference proteome</keyword>
<keyword evidence="4 5" id="KW-0694">RNA-binding</keyword>
<evidence type="ECO:0000313" key="9">
    <source>
        <dbReference type="EMBL" id="KAJ3176622.1"/>
    </source>
</evidence>
<comment type="caution">
    <text evidence="9">The sequence shown here is derived from an EMBL/GenBank/DDBJ whole genome shotgun (WGS) entry which is preliminary data.</text>
</comment>
<accession>A0AAD5TJ26</accession>
<evidence type="ECO:0000256" key="2">
    <source>
        <dbReference type="ARBA" id="ARBA00022801"/>
    </source>
</evidence>
<dbReference type="PROSITE" id="PS51194">
    <property type="entry name" value="HELICASE_CTER"/>
    <property type="match status" value="1"/>
</dbReference>
<dbReference type="EC" id="3.6.4.13" evidence="5"/>
<dbReference type="PANTHER" id="PTHR24031">
    <property type="entry name" value="RNA HELICASE"/>
    <property type="match status" value="1"/>
</dbReference>
<dbReference type="Gene3D" id="3.40.50.300">
    <property type="entry name" value="P-loop containing nucleotide triphosphate hydrolases"/>
    <property type="match status" value="2"/>
</dbReference>
<dbReference type="GO" id="GO:0005524">
    <property type="term" value="F:ATP binding"/>
    <property type="evidence" value="ECO:0007669"/>
    <property type="project" value="UniProtKB-UniRule"/>
</dbReference>
<proteinExistence type="inferred from homology"/>
<dbReference type="GO" id="GO:0003724">
    <property type="term" value="F:RNA helicase activity"/>
    <property type="evidence" value="ECO:0007669"/>
    <property type="project" value="UniProtKB-EC"/>
</dbReference>
<dbReference type="SMART" id="SM00490">
    <property type="entry name" value="HELICc"/>
    <property type="match status" value="1"/>
</dbReference>
<comment type="catalytic activity">
    <reaction evidence="5">
        <text>ATP + H2O = ADP + phosphate + H(+)</text>
        <dbReference type="Rhea" id="RHEA:13065"/>
        <dbReference type="ChEBI" id="CHEBI:15377"/>
        <dbReference type="ChEBI" id="CHEBI:15378"/>
        <dbReference type="ChEBI" id="CHEBI:30616"/>
        <dbReference type="ChEBI" id="CHEBI:43474"/>
        <dbReference type="ChEBI" id="CHEBI:456216"/>
        <dbReference type="EC" id="3.6.4.13"/>
    </reaction>
</comment>
<dbReference type="Proteomes" id="UP001212152">
    <property type="component" value="Unassembled WGS sequence"/>
</dbReference>
<dbReference type="PROSITE" id="PS51192">
    <property type="entry name" value="HELICASE_ATP_BIND_1"/>
    <property type="match status" value="1"/>
</dbReference>
<dbReference type="InterPro" id="IPR001650">
    <property type="entry name" value="Helicase_C-like"/>
</dbReference>
<keyword evidence="5" id="KW-0347">Helicase</keyword>
<dbReference type="AlphaFoldDB" id="A0AAD5TJ26"/>
<dbReference type="InterPro" id="IPR027417">
    <property type="entry name" value="P-loop_NTPase"/>
</dbReference>
<evidence type="ECO:0000259" key="7">
    <source>
        <dbReference type="PROSITE" id="PS51192"/>
    </source>
</evidence>
<feature type="domain" description="Helicase ATP-binding" evidence="7">
    <location>
        <begin position="230"/>
        <end position="411"/>
    </location>
</feature>
<feature type="region of interest" description="Disordered" evidence="6">
    <location>
        <begin position="659"/>
        <end position="703"/>
    </location>
</feature>
<evidence type="ECO:0000256" key="6">
    <source>
        <dbReference type="SAM" id="MobiDB-lite"/>
    </source>
</evidence>
<dbReference type="GO" id="GO:0003723">
    <property type="term" value="F:RNA binding"/>
    <property type="evidence" value="ECO:0007669"/>
    <property type="project" value="UniProtKB-UniRule"/>
</dbReference>
<organism evidence="9 10">
    <name type="scientific">Geranomyces variabilis</name>
    <dbReference type="NCBI Taxonomy" id="109894"/>
    <lineage>
        <taxon>Eukaryota</taxon>
        <taxon>Fungi</taxon>
        <taxon>Fungi incertae sedis</taxon>
        <taxon>Chytridiomycota</taxon>
        <taxon>Chytridiomycota incertae sedis</taxon>
        <taxon>Chytridiomycetes</taxon>
        <taxon>Spizellomycetales</taxon>
        <taxon>Powellomycetaceae</taxon>
        <taxon>Geranomyces</taxon>
    </lineage>
</organism>
<keyword evidence="1 5" id="KW-0547">Nucleotide-binding</keyword>
<dbReference type="Pfam" id="PF00271">
    <property type="entry name" value="Helicase_C"/>
    <property type="match status" value="1"/>
</dbReference>
<dbReference type="CDD" id="cd18787">
    <property type="entry name" value="SF2_C_DEAD"/>
    <property type="match status" value="1"/>
</dbReference>
<feature type="compositionally biased region" description="Basic and acidic residues" evidence="6">
    <location>
        <begin position="677"/>
        <end position="691"/>
    </location>
</feature>
<comment type="similarity">
    <text evidence="5">Belongs to the DEAD box helicase family.</text>
</comment>
<feature type="compositionally biased region" description="Low complexity" evidence="6">
    <location>
        <begin position="692"/>
        <end position="703"/>
    </location>
</feature>
<evidence type="ECO:0000256" key="5">
    <source>
        <dbReference type="RuleBase" id="RU365068"/>
    </source>
</evidence>
<dbReference type="InterPro" id="IPR011545">
    <property type="entry name" value="DEAD/DEAH_box_helicase_dom"/>
</dbReference>
<dbReference type="Pfam" id="PF00270">
    <property type="entry name" value="DEAD"/>
    <property type="match status" value="1"/>
</dbReference>
<evidence type="ECO:0000259" key="8">
    <source>
        <dbReference type="PROSITE" id="PS51194"/>
    </source>
</evidence>
<keyword evidence="3 5" id="KW-0067">ATP-binding</keyword>
<dbReference type="SMART" id="SM00487">
    <property type="entry name" value="DEXDc"/>
    <property type="match status" value="1"/>
</dbReference>
<gene>
    <name evidence="9" type="ORF">HDU87_004950</name>
</gene>
<keyword evidence="2 5" id="KW-0378">Hydrolase</keyword>
<protein>
    <recommendedName>
        <fullName evidence="5">ATP-dependent RNA helicase</fullName>
        <ecNumber evidence="5">3.6.4.13</ecNumber>
    </recommendedName>
</protein>
<evidence type="ECO:0000313" key="10">
    <source>
        <dbReference type="Proteomes" id="UP001212152"/>
    </source>
</evidence>
<evidence type="ECO:0000256" key="1">
    <source>
        <dbReference type="ARBA" id="ARBA00022741"/>
    </source>
</evidence>
<dbReference type="InterPro" id="IPR014001">
    <property type="entry name" value="Helicase_ATP-bd"/>
</dbReference>